<dbReference type="EMBL" id="LR798382">
    <property type="protein sequence ID" value="CAB5227917.1"/>
    <property type="molecule type" value="Genomic_DNA"/>
</dbReference>
<organism evidence="2">
    <name type="scientific">uncultured Caudovirales phage</name>
    <dbReference type="NCBI Taxonomy" id="2100421"/>
    <lineage>
        <taxon>Viruses</taxon>
        <taxon>Duplodnaviria</taxon>
        <taxon>Heunggongvirae</taxon>
        <taxon>Uroviricota</taxon>
        <taxon>Caudoviricetes</taxon>
        <taxon>Peduoviridae</taxon>
        <taxon>Maltschvirus</taxon>
        <taxon>Maltschvirus maltsch</taxon>
    </lineage>
</organism>
<gene>
    <name evidence="1" type="ORF">UFOVP1444_23</name>
    <name evidence="2" type="ORF">UFOVP1536_11</name>
</gene>
<dbReference type="EMBL" id="LR797393">
    <property type="protein sequence ID" value="CAB4212677.1"/>
    <property type="molecule type" value="Genomic_DNA"/>
</dbReference>
<protein>
    <recommendedName>
        <fullName evidence="3">Tail tubular protein</fullName>
    </recommendedName>
</protein>
<accession>A0A6J7XAV1</accession>
<dbReference type="InterPro" id="IPR023366">
    <property type="entry name" value="ATP_synth_asu-like_sf"/>
</dbReference>
<evidence type="ECO:0000313" key="1">
    <source>
        <dbReference type="EMBL" id="CAB4212677.1"/>
    </source>
</evidence>
<evidence type="ECO:0008006" key="3">
    <source>
        <dbReference type="Google" id="ProtNLM"/>
    </source>
</evidence>
<evidence type="ECO:0000313" key="2">
    <source>
        <dbReference type="EMBL" id="CAB5227917.1"/>
    </source>
</evidence>
<dbReference type="Gene3D" id="2.40.30.20">
    <property type="match status" value="1"/>
</dbReference>
<name>A0A6J7XAV1_9CAUD</name>
<sequence>MAQSQLEVSQAALYKIGSTSISSLSDTSKEAVICNARVDICKRAMLELHPWNFAVKRKIVRPTWVTYTALADAGATDYFRVTYTAHGLATGDRVTIKNETAYPTVNGTWEIIYVDANNFDLYESVFAGSGTVTGTYTRAAATNYSYSIAKPTDCLRILKLNERVYAAEWRVEAGRISADIDELEIKYIYDVTDYTTMSSMFYECLALYLAWDICDALTASDSKKRQAWTDLFGGDGKIGLIQRARFIDATEDSSPVIETNDWLLSRSSTALAMPTQ</sequence>
<proteinExistence type="predicted"/>
<reference evidence="2" key="1">
    <citation type="submission" date="2020-05" db="EMBL/GenBank/DDBJ databases">
        <authorList>
            <person name="Chiriac C."/>
            <person name="Salcher M."/>
            <person name="Ghai R."/>
            <person name="Kavagutti S V."/>
        </authorList>
    </citation>
    <scope>NUCLEOTIDE SEQUENCE</scope>
</reference>